<dbReference type="Proteomes" id="UP000241546">
    <property type="component" value="Unassembled WGS sequence"/>
</dbReference>
<sequence>SMASAQSLGSPLSGQSERRKKLADHRSPLQKLELTLDSMTKEEKRARVQAAEARARARAAKRAAEAAESRSHAVNQPLSPPAPVQRQQQPPAAALESTPPKPQRAASQRDFNPSKAVVAQPQRAADDQYYRQNQDVPRQQPRQLPQPPVREEQQPRQLPQPPRRYPQEGPRFDDQRRYTSQEAPHHSRAASMDQRTFIPAADVPKRNLSFRERDASREGRPHDADANQSSKESSGFSLTRNGSNKLRKEPPEEVWHRIRSEAERRQPPAQQQPAQNHQYKDLTRSPQATAGVPPPAAQSRSKELPPLPLAVNDETNVRPEARKAHQSATEAEIEHMQRRATEPVYAREERGLNADYAPAAAIGRIIYEASQKARGRFPQSNSAAKSLEDQTGHDLIEDTQKPQEPLQSHMPRMPQEPQAL</sequence>
<evidence type="ECO:0000313" key="2">
    <source>
        <dbReference type="EMBL" id="PTB61450.1"/>
    </source>
</evidence>
<feature type="compositionally biased region" description="Basic and acidic residues" evidence="1">
    <location>
        <begin position="386"/>
        <end position="401"/>
    </location>
</feature>
<feature type="compositionally biased region" description="Polar residues" evidence="1">
    <location>
        <begin position="226"/>
        <end position="244"/>
    </location>
</feature>
<keyword evidence="3" id="KW-1185">Reference proteome</keyword>
<accession>A0A2T4AWL2</accession>
<feature type="compositionally biased region" description="Basic and acidic residues" evidence="1">
    <location>
        <begin position="332"/>
        <end position="346"/>
    </location>
</feature>
<evidence type="ECO:0000313" key="3">
    <source>
        <dbReference type="Proteomes" id="UP000241546"/>
    </source>
</evidence>
<dbReference type="AlphaFoldDB" id="A0A2T4AWL2"/>
<feature type="region of interest" description="Disordered" evidence="1">
    <location>
        <begin position="373"/>
        <end position="420"/>
    </location>
</feature>
<feature type="compositionally biased region" description="Basic and acidic residues" evidence="1">
    <location>
        <begin position="246"/>
        <end position="266"/>
    </location>
</feature>
<feature type="non-terminal residue" evidence="2">
    <location>
        <position position="1"/>
    </location>
</feature>
<feature type="compositionally biased region" description="Basic and acidic residues" evidence="1">
    <location>
        <begin position="62"/>
        <end position="71"/>
    </location>
</feature>
<dbReference type="RefSeq" id="XP_024744770.1">
    <property type="nucleotide sequence ID" value="XM_024893773.1"/>
</dbReference>
<name>A0A2T4AWL2_9HYPO</name>
<dbReference type="EMBL" id="KZ680523">
    <property type="protein sequence ID" value="PTB61450.1"/>
    <property type="molecule type" value="Genomic_DNA"/>
</dbReference>
<reference evidence="3" key="1">
    <citation type="submission" date="2016-07" db="EMBL/GenBank/DDBJ databases">
        <title>Multiple horizontal gene transfer events from other fungi enriched the ability of initially mycotrophic Trichoderma (Ascomycota) to feed on dead plant biomass.</title>
        <authorList>
            <consortium name="DOE Joint Genome Institute"/>
            <person name="Atanasova L."/>
            <person name="Chenthamara K."/>
            <person name="Zhang J."/>
            <person name="Grujic M."/>
            <person name="Henrissat B."/>
            <person name="Kuo A."/>
            <person name="Aerts A."/>
            <person name="Salamov A."/>
            <person name="Lipzen A."/>
            <person name="Labutti K."/>
            <person name="Barry K."/>
            <person name="Miao Y."/>
            <person name="Rahimi M.J."/>
            <person name="Shen Q."/>
            <person name="Grigoriev I.V."/>
            <person name="Kubicek C.P."/>
            <person name="Druzhinina I.S."/>
        </authorList>
    </citation>
    <scope>NUCLEOTIDE SEQUENCE [LARGE SCALE GENOMIC DNA]</scope>
    <source>
        <strain evidence="3">TUCIM 6016</strain>
    </source>
</reference>
<feature type="compositionally biased region" description="Basic and acidic residues" evidence="1">
    <location>
        <begin position="170"/>
        <end position="185"/>
    </location>
</feature>
<proteinExistence type="predicted"/>
<feature type="compositionally biased region" description="Basic and acidic residues" evidence="1">
    <location>
        <begin position="203"/>
        <end position="225"/>
    </location>
</feature>
<dbReference type="GeneID" id="36601891"/>
<feature type="compositionally biased region" description="Low complexity" evidence="1">
    <location>
        <begin position="84"/>
        <end position="94"/>
    </location>
</feature>
<organism evidence="2 3">
    <name type="scientific">Trichoderma citrinoviride</name>
    <dbReference type="NCBI Taxonomy" id="58853"/>
    <lineage>
        <taxon>Eukaryota</taxon>
        <taxon>Fungi</taxon>
        <taxon>Dikarya</taxon>
        <taxon>Ascomycota</taxon>
        <taxon>Pezizomycotina</taxon>
        <taxon>Sordariomycetes</taxon>
        <taxon>Hypocreomycetidae</taxon>
        <taxon>Hypocreales</taxon>
        <taxon>Hypocreaceae</taxon>
        <taxon>Trichoderma</taxon>
    </lineage>
</organism>
<protein>
    <submittedName>
        <fullName evidence="2">Uncharacterized protein</fullName>
    </submittedName>
</protein>
<feature type="non-terminal residue" evidence="2">
    <location>
        <position position="420"/>
    </location>
</feature>
<feature type="region of interest" description="Disordered" evidence="1">
    <location>
        <begin position="1"/>
        <end position="346"/>
    </location>
</feature>
<gene>
    <name evidence="2" type="ORF">BBK36DRAFT_1145684</name>
</gene>
<evidence type="ECO:0000256" key="1">
    <source>
        <dbReference type="SAM" id="MobiDB-lite"/>
    </source>
</evidence>
<feature type="compositionally biased region" description="Low complexity" evidence="1">
    <location>
        <begin position="134"/>
        <end position="143"/>
    </location>
</feature>
<feature type="compositionally biased region" description="Polar residues" evidence="1">
    <location>
        <begin position="1"/>
        <end position="15"/>
    </location>
</feature>